<keyword evidence="2" id="KW-1185">Reference proteome</keyword>
<evidence type="ECO:0000313" key="1">
    <source>
        <dbReference type="EMBL" id="MDV5824331.1"/>
    </source>
</evidence>
<dbReference type="EMBL" id="JAPTHD010000004">
    <property type="protein sequence ID" value="MDV5824331.1"/>
    <property type="molecule type" value="Genomic_DNA"/>
</dbReference>
<evidence type="ECO:0000313" key="2">
    <source>
        <dbReference type="Proteomes" id="UP001185984"/>
    </source>
</evidence>
<dbReference type="RefSeq" id="WP_317517095.1">
    <property type="nucleotide sequence ID" value="NZ_JAPTHD010000004.1"/>
</dbReference>
<protein>
    <recommendedName>
        <fullName evidence="3">Transcriptional regulator, AbiEi antitoxin, Type IV TA system</fullName>
    </recommendedName>
</protein>
<proteinExistence type="predicted"/>
<organism evidence="1 2">
    <name type="scientific">Sphingobium naphthae</name>
    <dbReference type="NCBI Taxonomy" id="1886786"/>
    <lineage>
        <taxon>Bacteria</taxon>
        <taxon>Pseudomonadati</taxon>
        <taxon>Pseudomonadota</taxon>
        <taxon>Alphaproteobacteria</taxon>
        <taxon>Sphingomonadales</taxon>
        <taxon>Sphingomonadaceae</taxon>
        <taxon>Sphingobium</taxon>
    </lineage>
</organism>
<name>A0ABU3ZXS9_9SPHN</name>
<dbReference type="Proteomes" id="UP001185984">
    <property type="component" value="Unassembled WGS sequence"/>
</dbReference>
<accession>A0ABU3ZXS9</accession>
<gene>
    <name evidence="1" type="ORF">O0R41_12055</name>
</gene>
<comment type="caution">
    <text evidence="1">The sequence shown here is derived from an EMBL/GenBank/DDBJ whole genome shotgun (WGS) entry which is preliminary data.</text>
</comment>
<reference evidence="2" key="1">
    <citation type="journal article" date="2022" name="J Environ Chem Eng">
        <title>Biodegradation of petroleum oil using a constructed nonpathogenic and heavy metal-tolerant bacterial consortium isolated from marine sponges.</title>
        <authorList>
            <person name="Dechsakulwatana C."/>
            <person name="Rungsihiranrut A."/>
            <person name="Muangchinda C."/>
            <person name="Ningthoujam R."/>
            <person name="Klankeo P."/>
            <person name="Pinyakong O."/>
        </authorList>
    </citation>
    <scope>NUCLEOTIDE SEQUENCE [LARGE SCALE GENOMIC DNA]</scope>
    <source>
        <strain evidence="2">MO2-4</strain>
    </source>
</reference>
<sequence length="221" mass="24453">MSSLAQQVSVSALRDRVFNDRQLSEMLGGGDARRYGLVNRAIKDGSLIRLKRGVYALAPAYRSAPMHPFAVAQALLPGSYISFESALTYHRWIPEAVLVTASVTPGRKTLEIPATEFGPFKYHPLAIADYRFLSGVERVTFDKLTAFVAKPLRALMDLVALRKVEWSGLDWLTSGMRIDDDLLLALTESDFAAVKSVYKHRAVNTFLAELEHGVVGAKRAE</sequence>
<evidence type="ECO:0008006" key="3">
    <source>
        <dbReference type="Google" id="ProtNLM"/>
    </source>
</evidence>